<evidence type="ECO:0000313" key="6">
    <source>
        <dbReference type="Proteomes" id="UP000450599"/>
    </source>
</evidence>
<proteinExistence type="predicted"/>
<keyword evidence="1" id="KW-0732">Signal</keyword>
<reference evidence="2 5" key="1">
    <citation type="submission" date="2015-09" db="EMBL/GenBank/DDBJ databases">
        <authorList>
            <consortium name="Pathogen Informatics"/>
        </authorList>
    </citation>
    <scope>NUCLEOTIDE SEQUENCE [LARGE SCALE GENOMIC DNA]</scope>
    <source>
        <strain evidence="2 5">2789STDY5834948</strain>
    </source>
</reference>
<accession>A0A174WK41</accession>
<evidence type="ECO:0000313" key="5">
    <source>
        <dbReference type="Proteomes" id="UP000095332"/>
    </source>
</evidence>
<gene>
    <name evidence="2" type="ORF">ERS852560_02871</name>
    <name evidence="4" type="ORF">GKD54_16585</name>
    <name evidence="3" type="ORF">GKD58_15685</name>
</gene>
<evidence type="ECO:0000256" key="1">
    <source>
        <dbReference type="SAM" id="SignalP"/>
    </source>
</evidence>
<dbReference type="AlphaFoldDB" id="A0A174WK41"/>
<organism evidence="2 5">
    <name type="scientific">Parabacteroides distasonis</name>
    <dbReference type="NCBI Taxonomy" id="823"/>
    <lineage>
        <taxon>Bacteria</taxon>
        <taxon>Pseudomonadati</taxon>
        <taxon>Bacteroidota</taxon>
        <taxon>Bacteroidia</taxon>
        <taxon>Bacteroidales</taxon>
        <taxon>Tannerellaceae</taxon>
        <taxon>Parabacteroides</taxon>
    </lineage>
</organism>
<dbReference type="Proteomes" id="UP000471216">
    <property type="component" value="Unassembled WGS sequence"/>
</dbReference>
<name>A0A174WK41_PARDI</name>
<protein>
    <recommendedName>
        <fullName evidence="8">DUF4468 domain-containing protein</fullName>
    </recommendedName>
</protein>
<dbReference type="EMBL" id="CZBM01000012">
    <property type="protein sequence ID" value="CUQ43449.1"/>
    <property type="molecule type" value="Genomic_DNA"/>
</dbReference>
<dbReference type="Proteomes" id="UP000095332">
    <property type="component" value="Unassembled WGS sequence"/>
</dbReference>
<evidence type="ECO:0008006" key="8">
    <source>
        <dbReference type="Google" id="ProtNLM"/>
    </source>
</evidence>
<evidence type="ECO:0000313" key="4">
    <source>
        <dbReference type="EMBL" id="MRZ07793.1"/>
    </source>
</evidence>
<feature type="signal peptide" evidence="1">
    <location>
        <begin position="1"/>
        <end position="19"/>
    </location>
</feature>
<dbReference type="Proteomes" id="UP000450599">
    <property type="component" value="Unassembled WGS sequence"/>
</dbReference>
<reference evidence="6 7" key="2">
    <citation type="journal article" date="2019" name="Nat. Med.">
        <title>A library of human gut bacterial isolates paired with longitudinal multiomics data enables mechanistic microbiome research.</title>
        <authorList>
            <person name="Poyet M."/>
            <person name="Groussin M."/>
            <person name="Gibbons S.M."/>
            <person name="Avila-Pacheco J."/>
            <person name="Jiang X."/>
            <person name="Kearney S.M."/>
            <person name="Perrotta A.R."/>
            <person name="Berdy B."/>
            <person name="Zhao S."/>
            <person name="Lieberman T.D."/>
            <person name="Swanson P.K."/>
            <person name="Smith M."/>
            <person name="Roesemann S."/>
            <person name="Alexander J.E."/>
            <person name="Rich S.A."/>
            <person name="Livny J."/>
            <person name="Vlamakis H."/>
            <person name="Clish C."/>
            <person name="Bullock K."/>
            <person name="Deik A."/>
            <person name="Scott J."/>
            <person name="Pierce K.A."/>
            <person name="Xavier R.J."/>
            <person name="Alm E.J."/>
        </authorList>
    </citation>
    <scope>NUCLEOTIDE SEQUENCE [LARGE SCALE GENOMIC DNA]</scope>
    <source>
        <strain evidence="4 7">BIOML-A10</strain>
        <strain evidence="3 6">BIOML-A11</strain>
    </source>
</reference>
<evidence type="ECO:0000313" key="3">
    <source>
        <dbReference type="EMBL" id="MRY85680.1"/>
    </source>
</evidence>
<evidence type="ECO:0000313" key="2">
    <source>
        <dbReference type="EMBL" id="CUQ43449.1"/>
    </source>
</evidence>
<dbReference type="EMBL" id="WKMW01000016">
    <property type="protein sequence ID" value="MRY85680.1"/>
    <property type="molecule type" value="Genomic_DNA"/>
</dbReference>
<dbReference type="RefSeq" id="WP_036612090.1">
    <property type="nucleotide sequence ID" value="NZ_CAJSZN010000014.1"/>
</dbReference>
<feature type="chain" id="PRO_5036302399" description="DUF4468 domain-containing protein" evidence="1">
    <location>
        <begin position="20"/>
        <end position="237"/>
    </location>
</feature>
<dbReference type="EMBL" id="WKMX01000016">
    <property type="protein sequence ID" value="MRZ07793.1"/>
    <property type="molecule type" value="Genomic_DNA"/>
</dbReference>
<evidence type="ECO:0000313" key="7">
    <source>
        <dbReference type="Proteomes" id="UP000471216"/>
    </source>
</evidence>
<sequence length="237" mass="27244">MSRFLFSITFLFQISMLVAQTFVEIGNTYPVSVDGNKYVVNGFITFDKLTDEEIYANTLLWTVENVCPKLQEGINDRNDKGKSFRCDWIIGSLAGSGFENTYYCRVNFRVADQKLVYYISDVLIESPAFVMKKVTPLEKLTPDKKAAHKQTMEDFTQSESSVLNKLFDFISTNQLSEITHWDAISIRKPIKGMNEDECRLAFGKPQSILETNGEIQWMYSSSFYLFFKNGQVQTIIK</sequence>